<protein>
    <submittedName>
        <fullName evidence="1">Uncharacterized protein</fullName>
    </submittedName>
</protein>
<accession>A0A0E9RUR5</accession>
<reference evidence="1" key="1">
    <citation type="submission" date="2014-11" db="EMBL/GenBank/DDBJ databases">
        <authorList>
            <person name="Amaro Gonzalez C."/>
        </authorList>
    </citation>
    <scope>NUCLEOTIDE SEQUENCE</scope>
</reference>
<name>A0A0E9RUR5_ANGAN</name>
<proteinExistence type="predicted"/>
<dbReference type="AlphaFoldDB" id="A0A0E9RUR5"/>
<evidence type="ECO:0000313" key="1">
    <source>
        <dbReference type="EMBL" id="JAH32557.1"/>
    </source>
</evidence>
<dbReference type="EMBL" id="GBXM01076020">
    <property type="protein sequence ID" value="JAH32557.1"/>
    <property type="molecule type" value="Transcribed_RNA"/>
</dbReference>
<sequence length="34" mass="3768">MKCLTSPGCELLVSFCCLEIRAVNVNTLAYAKNY</sequence>
<organism evidence="1">
    <name type="scientific">Anguilla anguilla</name>
    <name type="common">European freshwater eel</name>
    <name type="synonym">Muraena anguilla</name>
    <dbReference type="NCBI Taxonomy" id="7936"/>
    <lineage>
        <taxon>Eukaryota</taxon>
        <taxon>Metazoa</taxon>
        <taxon>Chordata</taxon>
        <taxon>Craniata</taxon>
        <taxon>Vertebrata</taxon>
        <taxon>Euteleostomi</taxon>
        <taxon>Actinopterygii</taxon>
        <taxon>Neopterygii</taxon>
        <taxon>Teleostei</taxon>
        <taxon>Anguilliformes</taxon>
        <taxon>Anguillidae</taxon>
        <taxon>Anguilla</taxon>
    </lineage>
</organism>
<reference evidence="1" key="2">
    <citation type="journal article" date="2015" name="Fish Shellfish Immunol.">
        <title>Early steps in the European eel (Anguilla anguilla)-Vibrio vulnificus interaction in the gills: Role of the RtxA13 toxin.</title>
        <authorList>
            <person name="Callol A."/>
            <person name="Pajuelo D."/>
            <person name="Ebbesson L."/>
            <person name="Teles M."/>
            <person name="MacKenzie S."/>
            <person name="Amaro C."/>
        </authorList>
    </citation>
    <scope>NUCLEOTIDE SEQUENCE</scope>
</reference>